<feature type="compositionally biased region" description="Basic and acidic residues" evidence="1">
    <location>
        <begin position="323"/>
        <end position="335"/>
    </location>
</feature>
<gene>
    <name evidence="2" type="ORF">STCU_06530</name>
</gene>
<accession>S9U9V5</accession>
<protein>
    <submittedName>
        <fullName evidence="2">Uncharacterized protein</fullName>
    </submittedName>
</protein>
<proteinExistence type="predicted"/>
<dbReference type="Proteomes" id="UP000015354">
    <property type="component" value="Unassembled WGS sequence"/>
</dbReference>
<reference evidence="2 3" key="1">
    <citation type="journal article" date="2013" name="PLoS ONE">
        <title>Predicting the Proteins of Angomonas deanei, Strigomonas culicis and Their Respective Endosymbionts Reveals New Aspects of the Trypanosomatidae Family.</title>
        <authorList>
            <person name="Motta M.C."/>
            <person name="Martins A.C."/>
            <person name="de Souza S.S."/>
            <person name="Catta-Preta C.M."/>
            <person name="Silva R."/>
            <person name="Klein C.C."/>
            <person name="de Almeida L.G."/>
            <person name="de Lima Cunha O."/>
            <person name="Ciapina L.P."/>
            <person name="Brocchi M."/>
            <person name="Colabardini A.C."/>
            <person name="de Araujo Lima B."/>
            <person name="Machado C.R."/>
            <person name="de Almeida Soares C.M."/>
            <person name="Probst C.M."/>
            <person name="de Menezes C.B."/>
            <person name="Thompson C.E."/>
            <person name="Bartholomeu D.C."/>
            <person name="Gradia D.F."/>
            <person name="Pavoni D.P."/>
            <person name="Grisard E.C."/>
            <person name="Fantinatti-Garboggini F."/>
            <person name="Marchini F.K."/>
            <person name="Rodrigues-Luiz G.F."/>
            <person name="Wagner G."/>
            <person name="Goldman G.H."/>
            <person name="Fietto J.L."/>
            <person name="Elias M.C."/>
            <person name="Goldman M.H."/>
            <person name="Sagot M.F."/>
            <person name="Pereira M."/>
            <person name="Stoco P.H."/>
            <person name="de Mendonca-Neto R.P."/>
            <person name="Teixeira S.M."/>
            <person name="Maciel T.E."/>
            <person name="de Oliveira Mendes T.A."/>
            <person name="Urmenyi T.P."/>
            <person name="de Souza W."/>
            <person name="Schenkman S."/>
            <person name="de Vasconcelos A.T."/>
        </authorList>
    </citation>
    <scope>NUCLEOTIDE SEQUENCE [LARGE SCALE GENOMIC DNA]</scope>
</reference>
<evidence type="ECO:0000256" key="1">
    <source>
        <dbReference type="SAM" id="MobiDB-lite"/>
    </source>
</evidence>
<keyword evidence="3" id="KW-1185">Reference proteome</keyword>
<comment type="caution">
    <text evidence="2">The sequence shown here is derived from an EMBL/GenBank/DDBJ whole genome shotgun (WGS) entry which is preliminary data.</text>
</comment>
<sequence>MYAYTVCGMYMKLTPWLCLLFFLSSYDFFFFCRNIGVPLLVSSLACVNIHPHLPIAFLRSSLRLRPMRGGFGRNRLDKQHPSTCAIRSYAEARYPPRAYHYHQQLRPEAPGGGRPAAAAIVLPSIDADAICEPHLRVVATPSLPNARGRATVQTTTEVEKRPPPNLRDCFACYVPDAYTSGVLAWAALEPYREPLNVLHYPELLPPHGTVAAQLSALGLPTELAQVYSGGGGGGGRTVSAARLRVRPVRRPVPPRPMRRGAKVTMPSPVLGPQGAARKRPRPERLDDGGDSEDPDRGSGEDEEMSGNFFNEDDDDENGGSDDGDGRSDKGDDMYM</sequence>
<evidence type="ECO:0000313" key="2">
    <source>
        <dbReference type="EMBL" id="EPY25713.1"/>
    </source>
</evidence>
<dbReference type="AlphaFoldDB" id="S9U9V5"/>
<organism evidence="2 3">
    <name type="scientific">Strigomonas culicis</name>
    <dbReference type="NCBI Taxonomy" id="28005"/>
    <lineage>
        <taxon>Eukaryota</taxon>
        <taxon>Discoba</taxon>
        <taxon>Euglenozoa</taxon>
        <taxon>Kinetoplastea</taxon>
        <taxon>Metakinetoplastina</taxon>
        <taxon>Trypanosomatida</taxon>
        <taxon>Trypanosomatidae</taxon>
        <taxon>Strigomonadinae</taxon>
        <taxon>Strigomonas</taxon>
    </lineage>
</organism>
<name>S9U9V5_9TRYP</name>
<feature type="region of interest" description="Disordered" evidence="1">
    <location>
        <begin position="228"/>
        <end position="335"/>
    </location>
</feature>
<dbReference type="EMBL" id="ATMH01006530">
    <property type="protein sequence ID" value="EPY25713.1"/>
    <property type="molecule type" value="Genomic_DNA"/>
</dbReference>
<dbReference type="OrthoDB" id="273860at2759"/>
<feature type="compositionally biased region" description="Acidic residues" evidence="1">
    <location>
        <begin position="300"/>
        <end position="322"/>
    </location>
</feature>
<evidence type="ECO:0000313" key="3">
    <source>
        <dbReference type="Proteomes" id="UP000015354"/>
    </source>
</evidence>